<dbReference type="Pfam" id="PF13462">
    <property type="entry name" value="Thioredoxin_4"/>
    <property type="match status" value="1"/>
</dbReference>
<evidence type="ECO:0000256" key="7">
    <source>
        <dbReference type="SAM" id="Phobius"/>
    </source>
</evidence>
<reference evidence="9 10" key="1">
    <citation type="submission" date="2020-03" db="EMBL/GenBank/DDBJ databases">
        <title>Whole genome shotgun sequence of Phytohabitans houttuyneae NBRC 108639.</title>
        <authorList>
            <person name="Komaki H."/>
            <person name="Tamura T."/>
        </authorList>
    </citation>
    <scope>NUCLEOTIDE SEQUENCE [LARGE SCALE GENOMIC DNA]</scope>
    <source>
        <strain evidence="9 10">NBRC 108639</strain>
    </source>
</reference>
<keyword evidence="2" id="KW-0732">Signal</keyword>
<name>A0A6V8KLV3_9ACTN</name>
<keyword evidence="7" id="KW-0812">Transmembrane</keyword>
<evidence type="ECO:0000313" key="9">
    <source>
        <dbReference type="EMBL" id="GFJ81635.1"/>
    </source>
</evidence>
<keyword evidence="3" id="KW-0560">Oxidoreductase</keyword>
<dbReference type="PANTHER" id="PTHR13887:SF14">
    <property type="entry name" value="DISULFIDE BOND FORMATION PROTEIN D"/>
    <property type="match status" value="1"/>
</dbReference>
<dbReference type="SUPFAM" id="SSF52833">
    <property type="entry name" value="Thioredoxin-like"/>
    <property type="match status" value="1"/>
</dbReference>
<evidence type="ECO:0000256" key="1">
    <source>
        <dbReference type="ARBA" id="ARBA00005791"/>
    </source>
</evidence>
<feature type="transmembrane region" description="Helical" evidence="7">
    <location>
        <begin position="29"/>
        <end position="50"/>
    </location>
</feature>
<dbReference type="PANTHER" id="PTHR13887">
    <property type="entry name" value="GLUTATHIONE S-TRANSFERASE KAPPA"/>
    <property type="match status" value="1"/>
</dbReference>
<evidence type="ECO:0000256" key="4">
    <source>
        <dbReference type="ARBA" id="ARBA00023157"/>
    </source>
</evidence>
<dbReference type="Proteomes" id="UP000482800">
    <property type="component" value="Unassembled WGS sequence"/>
</dbReference>
<dbReference type="Gene3D" id="3.40.30.10">
    <property type="entry name" value="Glutaredoxin"/>
    <property type="match status" value="1"/>
</dbReference>
<dbReference type="InterPro" id="IPR012336">
    <property type="entry name" value="Thioredoxin-like_fold"/>
</dbReference>
<evidence type="ECO:0000256" key="3">
    <source>
        <dbReference type="ARBA" id="ARBA00023002"/>
    </source>
</evidence>
<feature type="domain" description="Thioredoxin-like fold" evidence="8">
    <location>
        <begin position="78"/>
        <end position="237"/>
    </location>
</feature>
<dbReference type="CDD" id="cd02972">
    <property type="entry name" value="DsbA_family"/>
    <property type="match status" value="1"/>
</dbReference>
<dbReference type="InterPro" id="IPR036249">
    <property type="entry name" value="Thioredoxin-like_sf"/>
</dbReference>
<protein>
    <recommendedName>
        <fullName evidence="8">Thioredoxin-like fold domain-containing protein</fullName>
    </recommendedName>
</protein>
<accession>A0A6V8KLV3</accession>
<comment type="caution">
    <text evidence="9">The sequence shown here is derived from an EMBL/GenBank/DDBJ whole genome shotgun (WGS) entry which is preliminary data.</text>
</comment>
<evidence type="ECO:0000256" key="6">
    <source>
        <dbReference type="SAM" id="MobiDB-lite"/>
    </source>
</evidence>
<dbReference type="AlphaFoldDB" id="A0A6V8KLV3"/>
<sequence>MGKQAREATRERRIARDAAQRRTTRRNRVLAFAGGLVIIGLVVAIVVAVLNAAGASGDKQSAAARERLVAPAIATAQGALALGKAGAPVQLEIYLDYMCPYCGRFERANSGELARMVADGEVRVHLYPLSFLDKMSRGTRYSTRAANAIATVGDQAPDKVLAFSAALFASQPAEGSRGLSDDEIARLASDSGVPPATVARFAEGSFEPWLAASTSAVFETGVTSTPTVKINGTRFTGDLYTVGPLTEAVTAAKARS</sequence>
<comment type="similarity">
    <text evidence="1">Belongs to the thioredoxin family. DsbA subfamily.</text>
</comment>
<organism evidence="9 10">
    <name type="scientific">Phytohabitans houttuyneae</name>
    <dbReference type="NCBI Taxonomy" id="1076126"/>
    <lineage>
        <taxon>Bacteria</taxon>
        <taxon>Bacillati</taxon>
        <taxon>Actinomycetota</taxon>
        <taxon>Actinomycetes</taxon>
        <taxon>Micromonosporales</taxon>
        <taxon>Micromonosporaceae</taxon>
    </lineage>
</organism>
<keyword evidence="4" id="KW-1015">Disulfide bond</keyword>
<feature type="region of interest" description="Disordered" evidence="6">
    <location>
        <begin position="1"/>
        <end position="20"/>
    </location>
</feature>
<keyword evidence="5" id="KW-0676">Redox-active center</keyword>
<gene>
    <name evidence="9" type="ORF">Phou_058150</name>
</gene>
<keyword evidence="10" id="KW-1185">Reference proteome</keyword>
<evidence type="ECO:0000256" key="5">
    <source>
        <dbReference type="ARBA" id="ARBA00023284"/>
    </source>
</evidence>
<evidence type="ECO:0000259" key="8">
    <source>
        <dbReference type="Pfam" id="PF13462"/>
    </source>
</evidence>
<reference evidence="9 10" key="2">
    <citation type="submission" date="2020-03" db="EMBL/GenBank/DDBJ databases">
        <authorList>
            <person name="Ichikawa N."/>
            <person name="Kimura A."/>
            <person name="Kitahashi Y."/>
            <person name="Uohara A."/>
        </authorList>
    </citation>
    <scope>NUCLEOTIDE SEQUENCE [LARGE SCALE GENOMIC DNA]</scope>
    <source>
        <strain evidence="9 10">NBRC 108639</strain>
    </source>
</reference>
<dbReference type="RefSeq" id="WP_173061122.1">
    <property type="nucleotide sequence ID" value="NZ_BAABGO010000031.1"/>
</dbReference>
<keyword evidence="7" id="KW-1133">Transmembrane helix</keyword>
<evidence type="ECO:0000256" key="2">
    <source>
        <dbReference type="ARBA" id="ARBA00022729"/>
    </source>
</evidence>
<keyword evidence="7" id="KW-0472">Membrane</keyword>
<dbReference type="EMBL" id="BLPF01000002">
    <property type="protein sequence ID" value="GFJ81635.1"/>
    <property type="molecule type" value="Genomic_DNA"/>
</dbReference>
<proteinExistence type="inferred from homology"/>
<dbReference type="GO" id="GO:0016491">
    <property type="term" value="F:oxidoreductase activity"/>
    <property type="evidence" value="ECO:0007669"/>
    <property type="project" value="UniProtKB-KW"/>
</dbReference>
<evidence type="ECO:0000313" key="10">
    <source>
        <dbReference type="Proteomes" id="UP000482800"/>
    </source>
</evidence>